<dbReference type="SUPFAM" id="SSF51261">
    <property type="entry name" value="Duplicated hybrid motif"/>
    <property type="match status" value="1"/>
</dbReference>
<feature type="domain" description="M23ase beta-sheet core" evidence="1">
    <location>
        <begin position="95"/>
        <end position="194"/>
    </location>
</feature>
<keyword evidence="3" id="KW-1185">Reference proteome</keyword>
<gene>
    <name evidence="2" type="ORF">LBV24_10985</name>
</gene>
<dbReference type="RefSeq" id="WP_224478703.1">
    <property type="nucleotide sequence ID" value="NZ_JAIUJS010000005.1"/>
</dbReference>
<proteinExistence type="predicted"/>
<dbReference type="CDD" id="cd12797">
    <property type="entry name" value="M23_peptidase"/>
    <property type="match status" value="1"/>
</dbReference>
<evidence type="ECO:0000259" key="1">
    <source>
        <dbReference type="Pfam" id="PF01551"/>
    </source>
</evidence>
<dbReference type="EMBL" id="JAIUJS010000005">
    <property type="protein sequence ID" value="MCA0153743.1"/>
    <property type="molecule type" value="Genomic_DNA"/>
</dbReference>
<accession>A0ABS7Y1D7</accession>
<dbReference type="InterPro" id="IPR011055">
    <property type="entry name" value="Dup_hybrid_motif"/>
</dbReference>
<dbReference type="Proteomes" id="UP001198402">
    <property type="component" value="Unassembled WGS sequence"/>
</dbReference>
<comment type="caution">
    <text evidence="2">The sequence shown here is derived from an EMBL/GenBank/DDBJ whole genome shotgun (WGS) entry which is preliminary data.</text>
</comment>
<dbReference type="Gene3D" id="2.70.70.10">
    <property type="entry name" value="Glucose Permease (Domain IIA)"/>
    <property type="match status" value="1"/>
</dbReference>
<reference evidence="3" key="1">
    <citation type="submission" date="2023-07" db="EMBL/GenBank/DDBJ databases">
        <authorList>
            <person name="Yue Y."/>
        </authorList>
    </citation>
    <scope>NUCLEOTIDE SEQUENCE [LARGE SCALE GENOMIC DNA]</scope>
    <source>
        <strain evidence="3">2Y89</strain>
    </source>
</reference>
<evidence type="ECO:0000313" key="2">
    <source>
        <dbReference type="EMBL" id="MCA0153743.1"/>
    </source>
</evidence>
<protein>
    <submittedName>
        <fullName evidence="2">Peptidoglycan DD-metalloendopeptidase family protein</fullName>
    </submittedName>
</protein>
<dbReference type="InterPro" id="IPR050570">
    <property type="entry name" value="Cell_wall_metabolism_enzyme"/>
</dbReference>
<sequence>MALDDFQSLLKTLQPHSLLPSYIKKDDYVPLNLSVDNVDLKTVDVGSVDQLKEYVWHVIKSNNGKVAFGGYLEKRGIYQRSDYFNQADPDTERNIHLGLDLWIEAGTTIYAPLEGTVHSFKNNVNFGDYGPCIILKHHVSGFEFYTLYGHLSLESLQDKRIGDKVEKGQQIATLGTADVNGTYPPHLHFQIIKDIENYEGDYPGVSNKIDLEYFKTNCPDPRHLLDF</sequence>
<name>A0ABS7Y1D7_9FLAO</name>
<dbReference type="PANTHER" id="PTHR21666">
    <property type="entry name" value="PEPTIDASE-RELATED"/>
    <property type="match status" value="1"/>
</dbReference>
<organism evidence="2 3">
    <name type="scientific">Winogradskyella vincentii</name>
    <dbReference type="NCBI Taxonomy" id="2877122"/>
    <lineage>
        <taxon>Bacteria</taxon>
        <taxon>Pseudomonadati</taxon>
        <taxon>Bacteroidota</taxon>
        <taxon>Flavobacteriia</taxon>
        <taxon>Flavobacteriales</taxon>
        <taxon>Flavobacteriaceae</taxon>
        <taxon>Winogradskyella</taxon>
    </lineage>
</organism>
<dbReference type="InterPro" id="IPR016047">
    <property type="entry name" value="M23ase_b-sheet_dom"/>
</dbReference>
<dbReference type="Pfam" id="PF01551">
    <property type="entry name" value="Peptidase_M23"/>
    <property type="match status" value="1"/>
</dbReference>
<dbReference type="PANTHER" id="PTHR21666:SF270">
    <property type="entry name" value="MUREIN HYDROLASE ACTIVATOR ENVC"/>
    <property type="match status" value="1"/>
</dbReference>
<evidence type="ECO:0000313" key="3">
    <source>
        <dbReference type="Proteomes" id="UP001198402"/>
    </source>
</evidence>